<dbReference type="Pfam" id="PF12776">
    <property type="entry name" value="Myb_DNA-bind_3"/>
    <property type="match status" value="1"/>
</dbReference>
<reference evidence="4 6" key="1">
    <citation type="submission" date="2018-06" db="EMBL/GenBank/DDBJ databases">
        <title>WGS assembly of Brassica rapa FPsc.</title>
        <authorList>
            <person name="Bowman J."/>
            <person name="Kohchi T."/>
            <person name="Yamato K."/>
            <person name="Jenkins J."/>
            <person name="Shu S."/>
            <person name="Ishizaki K."/>
            <person name="Yamaoka S."/>
            <person name="Nishihama R."/>
            <person name="Nakamura Y."/>
            <person name="Berger F."/>
            <person name="Adam C."/>
            <person name="Aki S."/>
            <person name="Althoff F."/>
            <person name="Araki T."/>
            <person name="Arteaga-Vazquez M."/>
            <person name="Balasubrmanian S."/>
            <person name="Bauer D."/>
            <person name="Boehm C."/>
            <person name="Briginshaw L."/>
            <person name="Caballero-Perez J."/>
            <person name="Catarino B."/>
            <person name="Chen F."/>
            <person name="Chiyoda S."/>
            <person name="Chovatia M."/>
            <person name="Davies K."/>
            <person name="Delmans M."/>
            <person name="Demura T."/>
            <person name="Dierschke T."/>
            <person name="Dolan L."/>
            <person name="Dorantes-Acosta A."/>
            <person name="Eklund D."/>
            <person name="Florent S."/>
            <person name="Flores-Sandoval E."/>
            <person name="Fujiyama A."/>
            <person name="Fukuzawa H."/>
            <person name="Galik B."/>
            <person name="Grimanelli D."/>
            <person name="Grimwood J."/>
            <person name="Grossniklaus U."/>
            <person name="Hamada T."/>
            <person name="Haseloff J."/>
            <person name="Hetherington A."/>
            <person name="Higo A."/>
            <person name="Hirakawa Y."/>
            <person name="Hundley H."/>
            <person name="Ikeda Y."/>
            <person name="Inoue K."/>
            <person name="Inoue S."/>
            <person name="Ishida S."/>
            <person name="Jia Q."/>
            <person name="Kakita M."/>
            <person name="Kanazawa T."/>
            <person name="Kawai Y."/>
            <person name="Kawashima T."/>
            <person name="Kennedy M."/>
            <person name="Kinose K."/>
            <person name="Kinoshita T."/>
            <person name="Kohara Y."/>
            <person name="Koide E."/>
            <person name="Komatsu K."/>
            <person name="Kopischke S."/>
            <person name="Kubo M."/>
            <person name="Kyozuka J."/>
            <person name="Lagercrantz U."/>
            <person name="Lin S."/>
            <person name="Lindquist E."/>
            <person name="Lipzen A."/>
            <person name="Lu C."/>
            <person name="Luna E."/>
            <person name="Martienssen R."/>
            <person name="Minamino N."/>
            <person name="Mizutani M."/>
            <person name="Mizutani M."/>
            <person name="Mochizuki N."/>
            <person name="Monte I."/>
            <person name="Mosher R."/>
            <person name="Nagasaki H."/>
            <person name="Nakagami H."/>
            <person name="Naramoto S."/>
            <person name="Nishitani K."/>
            <person name="Ohtani M."/>
            <person name="Okamoto T."/>
            <person name="Okumura M."/>
            <person name="Phillips J."/>
            <person name="Pollak B."/>
            <person name="Reinders A."/>
            <person name="Roevekamp M."/>
            <person name="Sano R."/>
            <person name="Sawa S."/>
            <person name="Schmid M."/>
            <person name="Shirakawa M."/>
            <person name="Solano R."/>
            <person name="Spunde A."/>
            <person name="Suetsugu N."/>
            <person name="Sugano S."/>
            <person name="Sugiyama A."/>
            <person name="Sun R."/>
            <person name="Suzuki Y."/>
            <person name="Takenaka M."/>
            <person name="Takezawa D."/>
            <person name="Tomogane H."/>
            <person name="Tsuzuki M."/>
            <person name="Ueda T."/>
            <person name="Umeda M."/>
            <person name="Ward J."/>
            <person name="Watanabe Y."/>
            <person name="Yazaki K."/>
            <person name="Yokoyama R."/>
            <person name="Yoshitake Y."/>
            <person name="Yotsui I."/>
            <person name="Zachgo S."/>
            <person name="Schmutz J."/>
        </authorList>
    </citation>
    <scope>NUCLEOTIDE SEQUENCE [LARGE SCALE GENOMIC DNA]</scope>
    <source>
        <strain evidence="6">cv. B-3</strain>
    </source>
</reference>
<dbReference type="InterPro" id="IPR056253">
    <property type="entry name" value="At2g29880-like_C"/>
</dbReference>
<dbReference type="PANTHER" id="PTHR47864:SF5">
    <property type="entry name" value="MYB_SANT-LIKE DOMAIN-CONTAINING PROTEIN"/>
    <property type="match status" value="1"/>
</dbReference>
<evidence type="ECO:0000313" key="6">
    <source>
        <dbReference type="Proteomes" id="UP000264353"/>
    </source>
</evidence>
<dbReference type="InterPro" id="IPR055314">
    <property type="entry name" value="At2g29880-like"/>
</dbReference>
<dbReference type="Proteomes" id="UP000264353">
    <property type="component" value="Chromosome A1"/>
</dbReference>
<feature type="domain" description="Myb/SANT-like" evidence="1">
    <location>
        <begin position="14"/>
        <end position="111"/>
    </location>
</feature>
<evidence type="ECO:0000313" key="3">
    <source>
        <dbReference type="EMBL" id="CAG7889134.1"/>
    </source>
</evidence>
<dbReference type="EMBL" id="LS974617">
    <property type="protein sequence ID" value="CAG7889134.1"/>
    <property type="molecule type" value="Genomic_DNA"/>
</dbReference>
<dbReference type="Gramene" id="A01p32100.2_BraZ1">
    <property type="protein sequence ID" value="A01p32100.2_BraZ1.CDS"/>
    <property type="gene ID" value="A01g32100.2_BraZ1"/>
</dbReference>
<evidence type="ECO:0000259" key="1">
    <source>
        <dbReference type="Pfam" id="PF12776"/>
    </source>
</evidence>
<dbReference type="EMBL" id="LR031571">
    <property type="protein sequence ID" value="VDC76563.1"/>
    <property type="molecule type" value="Genomic_DNA"/>
</dbReference>
<dbReference type="AlphaFoldDB" id="A0A398ASH2"/>
<reference evidence="5" key="2">
    <citation type="submission" date="2018-11" db="EMBL/GenBank/DDBJ databases">
        <authorList>
            <consortium name="Genoscope - CEA"/>
            <person name="William W."/>
        </authorList>
    </citation>
    <scope>NUCLEOTIDE SEQUENCE</scope>
</reference>
<name>A0A398ASH2_BRACM</name>
<gene>
    <name evidence="5" type="ORF">BRAA01T03065Z</name>
    <name evidence="3" type="ORF">BRAPAZ1V2_A01P32100.2</name>
    <name evidence="4" type="ORF">BRARA_A02488</name>
</gene>
<evidence type="ECO:0000313" key="5">
    <source>
        <dbReference type="EMBL" id="VDC76563.1"/>
    </source>
</evidence>
<proteinExistence type="predicted"/>
<feature type="domain" description="At2g29880-like C-terminal" evidence="2">
    <location>
        <begin position="236"/>
        <end position="282"/>
    </location>
</feature>
<dbReference type="Proteomes" id="UP000694005">
    <property type="component" value="Chromosome A01"/>
</dbReference>
<evidence type="ECO:0000313" key="4">
    <source>
        <dbReference type="EMBL" id="RID79778.1"/>
    </source>
</evidence>
<evidence type="ECO:0000259" key="2">
    <source>
        <dbReference type="Pfam" id="PF24769"/>
    </source>
</evidence>
<protein>
    <submittedName>
        <fullName evidence="3">Uncharacterized protein</fullName>
    </submittedName>
</protein>
<organism evidence="4 6">
    <name type="scientific">Brassica campestris</name>
    <name type="common">Field mustard</name>
    <dbReference type="NCBI Taxonomy" id="3711"/>
    <lineage>
        <taxon>Eukaryota</taxon>
        <taxon>Viridiplantae</taxon>
        <taxon>Streptophyta</taxon>
        <taxon>Embryophyta</taxon>
        <taxon>Tracheophyta</taxon>
        <taxon>Spermatophyta</taxon>
        <taxon>Magnoliopsida</taxon>
        <taxon>eudicotyledons</taxon>
        <taxon>Gunneridae</taxon>
        <taxon>Pentapetalae</taxon>
        <taxon>rosids</taxon>
        <taxon>malvids</taxon>
        <taxon>Brassicales</taxon>
        <taxon>Brassicaceae</taxon>
        <taxon>Brassiceae</taxon>
        <taxon>Brassica</taxon>
    </lineage>
</organism>
<sequence>MMVNQRQGKGEYIQWRPEESKLLIELVASCFKEGWADPNGKMFKKTVETKILSVLNDKFNSRKTYKNFNNRMKILKNQYRDFVNLLHFDSKVQWNPITKKFTAPDEVWNAYLRDFPNQRHMRNEKYEEYENMKLVFGGMRRLARSHSQPCEVRKNEILKQEVDLTNDDDDDDEVHEIRETETDVFGDSSNYASVKDNDLLAKICTELRSVESATKQMMIHIMQGRSMVEENKKINVWEAIKEIPNLSNHVQYKALSMIQKLEMRDIFVSMSVEDRLGWIQWNTQPKT</sequence>
<accession>A0A398ASH2</accession>
<dbReference type="PANTHER" id="PTHR47864">
    <property type="entry name" value="TRANSMEMBRANE PROTEIN"/>
    <property type="match status" value="1"/>
</dbReference>
<dbReference type="EMBL" id="CM010628">
    <property type="protein sequence ID" value="RID79778.1"/>
    <property type="molecule type" value="Genomic_DNA"/>
</dbReference>
<dbReference type="Pfam" id="PF24769">
    <property type="entry name" value="At2g29880_C"/>
    <property type="match status" value="1"/>
</dbReference>
<dbReference type="InterPro" id="IPR024752">
    <property type="entry name" value="Myb/SANT-like_dom"/>
</dbReference>